<dbReference type="Gene3D" id="3.90.180.10">
    <property type="entry name" value="Medium-chain alcohol dehydrogenases, catalytic domain"/>
    <property type="match status" value="1"/>
</dbReference>
<gene>
    <name evidence="2" type="ORF">SAMN04487951_107122</name>
</gene>
<dbReference type="InterPro" id="IPR020843">
    <property type="entry name" value="ER"/>
</dbReference>
<dbReference type="STRING" id="416873.SAMN04487951_107122"/>
<accession>A0A1H0DH12</accession>
<dbReference type="CDD" id="cd08276">
    <property type="entry name" value="MDR7"/>
    <property type="match status" value="1"/>
</dbReference>
<dbReference type="SUPFAM" id="SSF50129">
    <property type="entry name" value="GroES-like"/>
    <property type="match status" value="1"/>
</dbReference>
<dbReference type="Proteomes" id="UP000199677">
    <property type="component" value="Unassembled WGS sequence"/>
</dbReference>
<name>A0A1H0DH12_9GAMM</name>
<evidence type="ECO:0000259" key="1">
    <source>
        <dbReference type="SMART" id="SM00829"/>
    </source>
</evidence>
<dbReference type="PANTHER" id="PTHR45033:SF2">
    <property type="entry name" value="ZINC-TYPE ALCOHOL DEHYDROGENASE-LIKE PROTEIN C1773.06C"/>
    <property type="match status" value="1"/>
</dbReference>
<dbReference type="EMBL" id="FNII01000007">
    <property type="protein sequence ID" value="SDN69425.1"/>
    <property type="molecule type" value="Genomic_DNA"/>
</dbReference>
<dbReference type="GO" id="GO:0016491">
    <property type="term" value="F:oxidoreductase activity"/>
    <property type="evidence" value="ECO:0007669"/>
    <property type="project" value="InterPro"/>
</dbReference>
<protein>
    <submittedName>
        <fullName evidence="2">NADPH:quinone reductase</fullName>
    </submittedName>
</protein>
<organism evidence="2 3">
    <name type="scientific">Vreelandella arcis</name>
    <dbReference type="NCBI Taxonomy" id="416873"/>
    <lineage>
        <taxon>Bacteria</taxon>
        <taxon>Pseudomonadati</taxon>
        <taxon>Pseudomonadota</taxon>
        <taxon>Gammaproteobacteria</taxon>
        <taxon>Oceanospirillales</taxon>
        <taxon>Halomonadaceae</taxon>
        <taxon>Vreelandella</taxon>
    </lineage>
</organism>
<dbReference type="InterPro" id="IPR013154">
    <property type="entry name" value="ADH-like_N"/>
</dbReference>
<dbReference type="SUPFAM" id="SSF51735">
    <property type="entry name" value="NAD(P)-binding Rossmann-fold domains"/>
    <property type="match status" value="1"/>
</dbReference>
<keyword evidence="3" id="KW-1185">Reference proteome</keyword>
<dbReference type="Gene3D" id="3.40.50.720">
    <property type="entry name" value="NAD(P)-binding Rossmann-like Domain"/>
    <property type="match status" value="1"/>
</dbReference>
<dbReference type="OrthoDB" id="9787435at2"/>
<dbReference type="InterPro" id="IPR013149">
    <property type="entry name" value="ADH-like_C"/>
</dbReference>
<feature type="domain" description="Enoyl reductase (ER)" evidence="1">
    <location>
        <begin position="10"/>
        <end position="333"/>
    </location>
</feature>
<dbReference type="SMART" id="SM00829">
    <property type="entry name" value="PKS_ER"/>
    <property type="match status" value="1"/>
</dbReference>
<evidence type="ECO:0000313" key="2">
    <source>
        <dbReference type="EMBL" id="SDN69425.1"/>
    </source>
</evidence>
<dbReference type="PANTHER" id="PTHR45033">
    <property type="match status" value="1"/>
</dbReference>
<dbReference type="AlphaFoldDB" id="A0A1H0DH12"/>
<dbReference type="InterPro" id="IPR011032">
    <property type="entry name" value="GroES-like_sf"/>
</dbReference>
<dbReference type="InterPro" id="IPR052711">
    <property type="entry name" value="Zinc_ADH-like"/>
</dbReference>
<sequence length="335" mass="35069">MQAIQLKAPGGLDNLTVVDQAAPGEPGAGQIRVRLHASSLNFHDYAVVAGMIPTEDGRIPMSDGAGVVEAVGEGVTEFAVGDPVVSTFFPGWLEGPARVGDFTTTPGDGVDGYAREQVIAPAQAFTYQPAGYSHAESATLTTAGLTAWRALVVDGGLKAGDTVLVLGTGGVSIFALQFAKMMGARVIATSSSNEKLTRLRELGAEHTINYKETPEWGKAVQALTEGEGVDHVIEVGGPGTLPQSIDAVKIGGHIALIGVLTGREGEIPTAKLMAKQATLKGLIVGSRRDQIEMTRALEATGTRPIIDREFALSEIADAFRHQEAGKHFGKICLTF</sequence>
<dbReference type="Pfam" id="PF00107">
    <property type="entry name" value="ADH_zinc_N"/>
    <property type="match status" value="1"/>
</dbReference>
<dbReference type="InterPro" id="IPR036291">
    <property type="entry name" value="NAD(P)-bd_dom_sf"/>
</dbReference>
<proteinExistence type="predicted"/>
<dbReference type="RefSeq" id="WP_089706168.1">
    <property type="nucleotide sequence ID" value="NZ_FNII01000007.1"/>
</dbReference>
<reference evidence="3" key="1">
    <citation type="submission" date="2016-10" db="EMBL/GenBank/DDBJ databases">
        <authorList>
            <person name="Varghese N."/>
            <person name="Submissions S."/>
        </authorList>
    </citation>
    <scope>NUCLEOTIDE SEQUENCE [LARGE SCALE GENOMIC DNA]</scope>
    <source>
        <strain evidence="3">CGMCC 1.6494</strain>
    </source>
</reference>
<dbReference type="Pfam" id="PF08240">
    <property type="entry name" value="ADH_N"/>
    <property type="match status" value="1"/>
</dbReference>
<evidence type="ECO:0000313" key="3">
    <source>
        <dbReference type="Proteomes" id="UP000199677"/>
    </source>
</evidence>